<keyword evidence="1" id="KW-0812">Transmembrane</keyword>
<keyword evidence="1" id="KW-0472">Membrane</keyword>
<dbReference type="AlphaFoldDB" id="A0A1J1HJ13"/>
<proteinExistence type="predicted"/>
<evidence type="ECO:0000256" key="1">
    <source>
        <dbReference type="SAM" id="Phobius"/>
    </source>
</evidence>
<keyword evidence="1" id="KW-1133">Transmembrane helix</keyword>
<reference evidence="2 3" key="1">
    <citation type="submission" date="2015-04" db="EMBL/GenBank/DDBJ databases">
        <authorList>
            <person name="Syromyatnikov M.Y."/>
            <person name="Popov V.N."/>
        </authorList>
    </citation>
    <scope>NUCLEOTIDE SEQUENCE [LARGE SCALE GENOMIC DNA]</scope>
</reference>
<feature type="transmembrane region" description="Helical" evidence="1">
    <location>
        <begin position="21"/>
        <end position="39"/>
    </location>
</feature>
<evidence type="ECO:0000313" key="2">
    <source>
        <dbReference type="EMBL" id="CRK87396.1"/>
    </source>
</evidence>
<sequence length="84" mass="9822">MSFLRCAIATYYFCFRMFNKRHSIILCSLICAMLCQWSFHKLNNVIESSSCLYLRSKLLSVVTSSDLSSHFDLVSMRQVVRRLT</sequence>
<dbReference type="Proteomes" id="UP000183832">
    <property type="component" value="Unassembled WGS sequence"/>
</dbReference>
<name>A0A1J1HJ13_9DIPT</name>
<accession>A0A1J1HJ13</accession>
<evidence type="ECO:0000313" key="3">
    <source>
        <dbReference type="Proteomes" id="UP000183832"/>
    </source>
</evidence>
<protein>
    <submittedName>
        <fullName evidence="2">CLUMA_CG001198, isoform A</fullName>
    </submittedName>
</protein>
<keyword evidence="3" id="KW-1185">Reference proteome</keyword>
<dbReference type="EMBL" id="CVRI01000004">
    <property type="protein sequence ID" value="CRK87396.1"/>
    <property type="molecule type" value="Genomic_DNA"/>
</dbReference>
<organism evidence="2 3">
    <name type="scientific">Clunio marinus</name>
    <dbReference type="NCBI Taxonomy" id="568069"/>
    <lineage>
        <taxon>Eukaryota</taxon>
        <taxon>Metazoa</taxon>
        <taxon>Ecdysozoa</taxon>
        <taxon>Arthropoda</taxon>
        <taxon>Hexapoda</taxon>
        <taxon>Insecta</taxon>
        <taxon>Pterygota</taxon>
        <taxon>Neoptera</taxon>
        <taxon>Endopterygota</taxon>
        <taxon>Diptera</taxon>
        <taxon>Nematocera</taxon>
        <taxon>Chironomoidea</taxon>
        <taxon>Chironomidae</taxon>
        <taxon>Clunio</taxon>
    </lineage>
</organism>
<gene>
    <name evidence="2" type="ORF">CLUMA_CG001198</name>
</gene>